<feature type="domain" description="Glycosyltransferase 2-like" evidence="1">
    <location>
        <begin position="7"/>
        <end position="143"/>
    </location>
</feature>
<keyword evidence="2" id="KW-0808">Transferase</keyword>
<proteinExistence type="predicted"/>
<keyword evidence="3" id="KW-1185">Reference proteome</keyword>
<dbReference type="PANTHER" id="PTHR43685">
    <property type="entry name" value="GLYCOSYLTRANSFERASE"/>
    <property type="match status" value="1"/>
</dbReference>
<dbReference type="OrthoDB" id="597270at2"/>
<evidence type="ECO:0000313" key="2">
    <source>
        <dbReference type="EMBL" id="SMO82097.1"/>
    </source>
</evidence>
<dbReference type="InterPro" id="IPR050834">
    <property type="entry name" value="Glycosyltransf_2"/>
</dbReference>
<dbReference type="Gene3D" id="3.90.550.10">
    <property type="entry name" value="Spore Coat Polysaccharide Biosynthesis Protein SpsA, Chain A"/>
    <property type="match status" value="1"/>
</dbReference>
<dbReference type="CDD" id="cd00761">
    <property type="entry name" value="Glyco_tranf_GTA_type"/>
    <property type="match status" value="1"/>
</dbReference>
<dbReference type="GO" id="GO:0016740">
    <property type="term" value="F:transferase activity"/>
    <property type="evidence" value="ECO:0007669"/>
    <property type="project" value="UniProtKB-KW"/>
</dbReference>
<dbReference type="SUPFAM" id="SSF53448">
    <property type="entry name" value="Nucleotide-diphospho-sugar transferases"/>
    <property type="match status" value="1"/>
</dbReference>
<name>A0A521EDU1_9FLAO</name>
<protein>
    <submittedName>
        <fullName evidence="2">Glycosyl transferase family 2</fullName>
    </submittedName>
</protein>
<dbReference type="AlphaFoldDB" id="A0A521EDU1"/>
<dbReference type="Pfam" id="PF00535">
    <property type="entry name" value="Glycos_transf_2"/>
    <property type="match status" value="1"/>
</dbReference>
<sequence length="279" mass="32251">MKNPLISIIVPCYNQAQYLDECLESVLNQEYKSWECIIINDGSPDNCHEVADKWLQKDSRFKYIEKENGGVSQARNIGIDQATGEFILPLDADDRIGNTYTEKGIKAFLENTLLKVVYCNAEKFGEEIGTWNLSDFSLKKLSSDNIIFCSAIYRKSDWESIGGYDENMISGLEDWEFWIALLKNNGSALRINDTGFYYRIKSKSRQQDLKTSDKKKLFEYLSIKHADFFVSQKGSFMYLSDVINMNKTDFDNKLKSEKFVFKLFIKTVINFFKSKVGIK</sequence>
<dbReference type="EMBL" id="FXTQ01000004">
    <property type="protein sequence ID" value="SMO82097.1"/>
    <property type="molecule type" value="Genomic_DNA"/>
</dbReference>
<dbReference type="GO" id="GO:0044010">
    <property type="term" value="P:single-species biofilm formation"/>
    <property type="evidence" value="ECO:0007669"/>
    <property type="project" value="TreeGrafter"/>
</dbReference>
<reference evidence="2 3" key="1">
    <citation type="submission" date="2017-05" db="EMBL/GenBank/DDBJ databases">
        <authorList>
            <person name="Varghese N."/>
            <person name="Submissions S."/>
        </authorList>
    </citation>
    <scope>NUCLEOTIDE SEQUENCE [LARGE SCALE GENOMIC DNA]</scope>
    <source>
        <strain evidence="2 3">DSM 29982</strain>
    </source>
</reference>
<evidence type="ECO:0000313" key="3">
    <source>
        <dbReference type="Proteomes" id="UP000319267"/>
    </source>
</evidence>
<evidence type="ECO:0000259" key="1">
    <source>
        <dbReference type="Pfam" id="PF00535"/>
    </source>
</evidence>
<dbReference type="PANTHER" id="PTHR43685:SF2">
    <property type="entry name" value="GLYCOSYLTRANSFERASE 2-LIKE DOMAIN-CONTAINING PROTEIN"/>
    <property type="match status" value="1"/>
</dbReference>
<dbReference type="RefSeq" id="WP_111379830.1">
    <property type="nucleotide sequence ID" value="NZ_CP043612.1"/>
</dbReference>
<dbReference type="InterPro" id="IPR001173">
    <property type="entry name" value="Glyco_trans_2-like"/>
</dbReference>
<organism evidence="2 3">
    <name type="scientific">Flavobacterium nitrogenifigens</name>
    <dbReference type="NCBI Taxonomy" id="1617283"/>
    <lineage>
        <taxon>Bacteria</taxon>
        <taxon>Pseudomonadati</taxon>
        <taxon>Bacteroidota</taxon>
        <taxon>Flavobacteriia</taxon>
        <taxon>Flavobacteriales</taxon>
        <taxon>Flavobacteriaceae</taxon>
        <taxon>Flavobacterium</taxon>
    </lineage>
</organism>
<dbReference type="InterPro" id="IPR029044">
    <property type="entry name" value="Nucleotide-diphossugar_trans"/>
</dbReference>
<dbReference type="Proteomes" id="UP000319267">
    <property type="component" value="Unassembled WGS sequence"/>
</dbReference>
<accession>A0A521EDU1</accession>
<gene>
    <name evidence="2" type="ORF">SAMN06265220_104148</name>
</gene>